<evidence type="ECO:0000313" key="4">
    <source>
        <dbReference type="Proteomes" id="UP000236075"/>
    </source>
</evidence>
<keyword evidence="1" id="KW-0175">Coiled coil</keyword>
<organism evidence="3 4">
    <name type="scientific">Akkermansia muciniphila</name>
    <dbReference type="NCBI Taxonomy" id="239935"/>
    <lineage>
        <taxon>Bacteria</taxon>
        <taxon>Pseudomonadati</taxon>
        <taxon>Verrucomicrobiota</taxon>
        <taxon>Verrucomicrobiia</taxon>
        <taxon>Verrucomicrobiales</taxon>
        <taxon>Akkermansiaceae</taxon>
        <taxon>Akkermansia</taxon>
    </lineage>
</organism>
<dbReference type="SMART" id="SM00974">
    <property type="entry name" value="T5orf172"/>
    <property type="match status" value="1"/>
</dbReference>
<evidence type="ECO:0000259" key="2">
    <source>
        <dbReference type="SMART" id="SM00974"/>
    </source>
</evidence>
<dbReference type="InterPro" id="IPR025280">
    <property type="entry name" value="SNIPE"/>
</dbReference>
<name>A0AAX0WRN5_9BACT</name>
<evidence type="ECO:0000313" key="3">
    <source>
        <dbReference type="EMBL" id="PND05064.1"/>
    </source>
</evidence>
<dbReference type="AlphaFoldDB" id="A0AAX0WRN5"/>
<dbReference type="Pfam" id="PF13250">
    <property type="entry name" value="SNIPE"/>
    <property type="match status" value="1"/>
</dbReference>
<dbReference type="Pfam" id="PF13455">
    <property type="entry name" value="MUG113"/>
    <property type="match status" value="1"/>
</dbReference>
<dbReference type="EMBL" id="PJLB01000004">
    <property type="protein sequence ID" value="PND05064.1"/>
    <property type="molecule type" value="Genomic_DNA"/>
</dbReference>
<gene>
    <name evidence="3" type="ORF">CXT95_01175</name>
</gene>
<proteinExistence type="predicted"/>
<feature type="coiled-coil region" evidence="1">
    <location>
        <begin position="233"/>
        <end position="313"/>
    </location>
</feature>
<feature type="coiled-coil region" evidence="1">
    <location>
        <begin position="24"/>
        <end position="101"/>
    </location>
</feature>
<accession>A0AAX0WRN5</accession>
<feature type="domain" description="Bacteriophage T5 Orf172 DNA-binding" evidence="2">
    <location>
        <begin position="337"/>
        <end position="420"/>
    </location>
</feature>
<dbReference type="InterPro" id="IPR018306">
    <property type="entry name" value="Phage_T5_Orf172_DNA-bd"/>
</dbReference>
<sequence length="478" mass="55659">MPLLLFILILFCLIASFLIPWWRTDAIKKELEEENRLLNEEKGKFQNDVLQQKLAIEELRRQAERDIVELKKKSRSIESDIKKLEAERKNLENLNSVIKRCIQGYGNEYMEPISVIYDELISKYGYTQAAKNLKDIKSLLKGMRKKGRAVSFLADSISASEEDLTKILLLSMDSLCSLYLSEVKVSNVGILQQKVRDAAVLIEGAFKNRVKFTQEYIDTRIKEISLMSAMEYAKELDREQQRIIKEKIREEQKVQREIEKALREAEAKERALQRQIDIAKAKELEAGENEEKRRVLEIKIEELEKQLQLARDSGQRALSMAQQTKRGYVYIISNEGSFGPGVFKIGMTRRLEPLDRVRELGDASVPFSFDVHAMIYSEDAPKLETTLHRHFLMDQVNKVNYRKEFFRTDLHSIKEVVDGFGLECHWTETAKAKEYRETLAIEKTIAHNPVAREAWKKRQLVLDSPLSHFKEWNEVENT</sequence>
<comment type="caution">
    <text evidence="3">The sequence shown here is derived from an EMBL/GenBank/DDBJ whole genome shotgun (WGS) entry which is preliminary data.</text>
</comment>
<evidence type="ECO:0000256" key="1">
    <source>
        <dbReference type="SAM" id="Coils"/>
    </source>
</evidence>
<dbReference type="RefSeq" id="WP_102747961.1">
    <property type="nucleotide sequence ID" value="NZ_PJLB01000004.1"/>
</dbReference>
<protein>
    <submittedName>
        <fullName evidence="3">DUF4041 domain-containing protein</fullName>
    </submittedName>
</protein>
<dbReference type="Proteomes" id="UP000236075">
    <property type="component" value="Unassembled WGS sequence"/>
</dbReference>
<reference evidence="3 4" key="1">
    <citation type="journal article" date="2017" name="BMC Genomics">
        <title>Genome sequencing of 39 Akkermansia muciniphila isolates reveals its population structure, genomic and functional diverisity, and global distribution in mammalian gut microbiotas.</title>
        <authorList>
            <person name="Guo X."/>
            <person name="Li S."/>
            <person name="Zhang J."/>
            <person name="Wu F."/>
            <person name="Li X."/>
            <person name="Wu D."/>
            <person name="Zhang M."/>
            <person name="Ou Z."/>
            <person name="Jie Z."/>
            <person name="Yan Q."/>
            <person name="Li P."/>
            <person name="Yi J."/>
            <person name="Peng Y."/>
        </authorList>
    </citation>
    <scope>NUCLEOTIDE SEQUENCE [LARGE SCALE GENOMIC DNA]</scope>
    <source>
        <strain evidence="3 4">GP28</strain>
    </source>
</reference>